<protein>
    <submittedName>
        <fullName evidence="1">Uncharacterized protein</fullName>
    </submittedName>
</protein>
<dbReference type="HOGENOM" id="CLU_3422718_0_0_9"/>
<evidence type="ECO:0000313" key="1">
    <source>
        <dbReference type="EMBL" id="ACK92721.1"/>
    </source>
</evidence>
<dbReference type="Proteomes" id="UP000001363">
    <property type="component" value="Plasmid pAH820_272"/>
</dbReference>
<evidence type="ECO:0000313" key="2">
    <source>
        <dbReference type="Proteomes" id="UP000001363"/>
    </source>
</evidence>
<gene>
    <name evidence="1" type="ordered locus">BCAH820_B0327</name>
</gene>
<accession>B7JU74</accession>
<organism evidence="1 2">
    <name type="scientific">Bacillus cereus (strain AH820)</name>
    <dbReference type="NCBI Taxonomy" id="405535"/>
    <lineage>
        <taxon>Bacteria</taxon>
        <taxon>Bacillati</taxon>
        <taxon>Bacillota</taxon>
        <taxon>Bacilli</taxon>
        <taxon>Bacillales</taxon>
        <taxon>Bacillaceae</taxon>
        <taxon>Bacillus</taxon>
        <taxon>Bacillus cereus group</taxon>
    </lineage>
</organism>
<keyword evidence="1" id="KW-0614">Plasmid</keyword>
<dbReference type="KEGG" id="bcu:BCAH820_B0327"/>
<sequence>MQKDTPTQNHSVGVSFFCLRRKK</sequence>
<geneLocation type="plasmid" evidence="1 2">
    <name>pAH820_272</name>
</geneLocation>
<proteinExistence type="predicted"/>
<reference evidence="1 2" key="1">
    <citation type="submission" date="2008-10" db="EMBL/GenBank/DDBJ databases">
        <title>Genome sequence of Bacillus cereus AH820.</title>
        <authorList>
            <person name="Dodson R.J."/>
            <person name="Durkin A.S."/>
            <person name="Rosovitz M.J."/>
            <person name="Rasko D.A."/>
            <person name="Hoffmaster A."/>
            <person name="Ravel J."/>
            <person name="Sutton G."/>
        </authorList>
    </citation>
    <scope>NUCLEOTIDE SEQUENCE [LARGE SCALE GENOMIC DNA]</scope>
    <source>
        <strain evidence="1 2">AH820</strain>
        <plasmid evidence="2">Plasmid pAH820_272</plasmid>
    </source>
</reference>
<dbReference type="EMBL" id="CP001285">
    <property type="protein sequence ID" value="ACK92721.1"/>
    <property type="molecule type" value="Genomic_DNA"/>
</dbReference>
<dbReference type="AlphaFoldDB" id="B7JU74"/>
<name>B7JU74_BACC0</name>